<comment type="cofactor">
    <cofactor evidence="1">
        <name>Zn(2+)</name>
        <dbReference type="ChEBI" id="CHEBI:29105"/>
    </cofactor>
</comment>
<evidence type="ECO:0000256" key="3">
    <source>
        <dbReference type="ARBA" id="ARBA00022801"/>
    </source>
</evidence>
<dbReference type="InterPro" id="IPR006680">
    <property type="entry name" value="Amidohydro-rel"/>
</dbReference>
<dbReference type="PANTHER" id="PTHR43668">
    <property type="entry name" value="ALLANTOINASE"/>
    <property type="match status" value="1"/>
</dbReference>
<evidence type="ECO:0000256" key="1">
    <source>
        <dbReference type="ARBA" id="ARBA00001947"/>
    </source>
</evidence>
<keyword evidence="2" id="KW-0479">Metal-binding</keyword>
<dbReference type="SUPFAM" id="SSF51338">
    <property type="entry name" value="Composite domain of metallo-dependent hydrolases"/>
    <property type="match status" value="1"/>
</dbReference>
<dbReference type="GO" id="GO:0004038">
    <property type="term" value="F:allantoinase activity"/>
    <property type="evidence" value="ECO:0007669"/>
    <property type="project" value="TreeGrafter"/>
</dbReference>
<dbReference type="InterPro" id="IPR002195">
    <property type="entry name" value="Dihydroorotase_CS"/>
</dbReference>
<dbReference type="NCBIfam" id="TIGR00857">
    <property type="entry name" value="pyrC_multi"/>
    <property type="match status" value="1"/>
</dbReference>
<dbReference type="SUPFAM" id="SSF51556">
    <property type="entry name" value="Metallo-dependent hydrolases"/>
    <property type="match status" value="1"/>
</dbReference>
<dbReference type="EC" id="3.5.2.3" evidence="5"/>
<dbReference type="PROSITE" id="PS00483">
    <property type="entry name" value="DIHYDROOROTASE_2"/>
    <property type="match status" value="1"/>
</dbReference>
<evidence type="ECO:0000256" key="2">
    <source>
        <dbReference type="ARBA" id="ARBA00022723"/>
    </source>
</evidence>
<reference evidence="5" key="1">
    <citation type="journal article" date="2014" name="Genome Biol. Evol.">
        <title>Pangenome evidence for extensive interdomain horizontal transfer affecting lineage core and shell genes in uncultured planktonic thaumarchaeota and euryarchaeota.</title>
        <authorList>
            <person name="Deschamps P."/>
            <person name="Zivanovic Y."/>
            <person name="Moreira D."/>
            <person name="Rodriguez-Valera F."/>
            <person name="Lopez-Garcia P."/>
        </authorList>
    </citation>
    <scope>NUCLEOTIDE SEQUENCE</scope>
</reference>
<dbReference type="InterPro" id="IPR050138">
    <property type="entry name" value="DHOase/Allantoinase_Hydrolase"/>
</dbReference>
<organism evidence="5">
    <name type="scientific">uncultured marine group II/III euryarchaeote AD1000_66_B03</name>
    <dbReference type="NCBI Taxonomy" id="1457797"/>
    <lineage>
        <taxon>Archaea</taxon>
        <taxon>Methanobacteriati</taxon>
        <taxon>Methanobacteriota</taxon>
        <taxon>environmental samples</taxon>
    </lineage>
</organism>
<dbReference type="AlphaFoldDB" id="A0A075FUX3"/>
<dbReference type="PANTHER" id="PTHR43668:SF4">
    <property type="entry name" value="ALLANTOINASE"/>
    <property type="match status" value="1"/>
</dbReference>
<keyword evidence="3 5" id="KW-0378">Hydrolase</keyword>
<evidence type="ECO:0000259" key="4">
    <source>
        <dbReference type="Pfam" id="PF01979"/>
    </source>
</evidence>
<dbReference type="GO" id="GO:0046872">
    <property type="term" value="F:metal ion binding"/>
    <property type="evidence" value="ECO:0007669"/>
    <property type="project" value="UniProtKB-KW"/>
</dbReference>
<gene>
    <name evidence="5" type="primary">URA4</name>
    <name evidence="5" type="synonym">pyrC</name>
</gene>
<dbReference type="EMBL" id="KF900452">
    <property type="protein sequence ID" value="AIE95445.1"/>
    <property type="molecule type" value="Genomic_DNA"/>
</dbReference>
<dbReference type="Gene3D" id="3.20.20.140">
    <property type="entry name" value="Metal-dependent hydrolases"/>
    <property type="match status" value="1"/>
</dbReference>
<dbReference type="InterPro" id="IPR011059">
    <property type="entry name" value="Metal-dep_hydrolase_composite"/>
</dbReference>
<dbReference type="GO" id="GO:0006145">
    <property type="term" value="P:purine nucleobase catabolic process"/>
    <property type="evidence" value="ECO:0007669"/>
    <property type="project" value="TreeGrafter"/>
</dbReference>
<feature type="domain" description="Amidohydrolase-related" evidence="4">
    <location>
        <begin position="84"/>
        <end position="459"/>
    </location>
</feature>
<dbReference type="NCBIfam" id="NF005751">
    <property type="entry name" value="PRK07575.1"/>
    <property type="match status" value="1"/>
</dbReference>
<dbReference type="InterPro" id="IPR032466">
    <property type="entry name" value="Metal_Hydrolase"/>
</dbReference>
<sequence length="486" mass="52064">MNSTLEGWKDECAYEQSWDFSRRSLSGEGVSGGLLIRESAMVIGDRVVHGDLRVAGGKIVSIAPGGGLEPLDGETVVDGEGLHLLPGAIDPQVHFREPGQPEKEDIGSGSRAAAAGGVTAFLDMPNNVPAATSLDAMRAKLDSAARSAVNHYGFFIGATPDNVADLQQAVGTPDAPSPTAGICGIKVFMGSSTGDLLVHQQQHLEDIFAGTAGIIAVHAEDEDRLNARKPEFAHRTDVAAHAEWRDSETAMIATQRAAKLAEDHRHRLHVLHLTSALEADWLAANKGDLITTEVCPQHLTFDDSDVDERGTRLVMNPPIRYAEDRETLWRRLKDGTIDCIATDHAPHTLENKQLGFPQAHSGMPGVETSLPLMLTHAADGRCSVPDVARWMCEGPARVYGMRGKGRLSEGMDGDLILVDMESRREFGDADTWTRVGWTALDGMELTGWPMLTIVDGAVVHSRDADGALRGSAVATPGSAGRALEFS</sequence>
<dbReference type="Pfam" id="PF01979">
    <property type="entry name" value="Amidohydro_1"/>
    <property type="match status" value="1"/>
</dbReference>
<dbReference type="CDD" id="cd01318">
    <property type="entry name" value="DHOase_IIb"/>
    <property type="match status" value="1"/>
</dbReference>
<name>A0A075FUX3_9EURY</name>
<dbReference type="GO" id="GO:0004151">
    <property type="term" value="F:dihydroorotase activity"/>
    <property type="evidence" value="ECO:0007669"/>
    <property type="project" value="UniProtKB-EC"/>
</dbReference>
<proteinExistence type="predicted"/>
<accession>A0A075FUX3</accession>
<protein>
    <submittedName>
        <fullName evidence="5">Dihydroorotase, multifunctional complex type (URA4, pyrC)</fullName>
        <ecNumber evidence="5">3.5.2.3</ecNumber>
    </submittedName>
</protein>
<dbReference type="GO" id="GO:0005737">
    <property type="term" value="C:cytoplasm"/>
    <property type="evidence" value="ECO:0007669"/>
    <property type="project" value="TreeGrafter"/>
</dbReference>
<evidence type="ECO:0000313" key="5">
    <source>
        <dbReference type="EMBL" id="AIE95445.1"/>
    </source>
</evidence>